<dbReference type="SUPFAM" id="SSF52047">
    <property type="entry name" value="RNI-like"/>
    <property type="match status" value="1"/>
</dbReference>
<dbReference type="InterPro" id="IPR032675">
    <property type="entry name" value="LRR_dom_sf"/>
</dbReference>
<dbReference type="Proteomes" id="UP000253472">
    <property type="component" value="Unassembled WGS sequence"/>
</dbReference>
<gene>
    <name evidence="1" type="ORF">Cantr_00112</name>
</gene>
<keyword evidence="2" id="KW-1185">Reference proteome</keyword>
<dbReference type="OrthoDB" id="4024489at2759"/>
<dbReference type="AlphaFoldDB" id="A0A367YFW6"/>
<comment type="caution">
    <text evidence="1">The sequence shown here is derived from an EMBL/GenBank/DDBJ whole genome shotgun (WGS) entry which is preliminary data.</text>
</comment>
<evidence type="ECO:0000313" key="2">
    <source>
        <dbReference type="Proteomes" id="UP000253472"/>
    </source>
</evidence>
<dbReference type="Gene3D" id="3.80.10.10">
    <property type="entry name" value="Ribonuclease Inhibitor"/>
    <property type="match status" value="1"/>
</dbReference>
<protein>
    <submittedName>
        <fullName evidence="1">Uncharacterized protein</fullName>
    </submittedName>
</protein>
<dbReference type="EMBL" id="QLNQ01000022">
    <property type="protein sequence ID" value="RCK64763.1"/>
    <property type="molecule type" value="Genomic_DNA"/>
</dbReference>
<name>A0A367YFW6_9ASCO</name>
<sequence>MKDLAVFIDEFGIYAREIKLKNALELVPKDQILSMLSGLINRLPISEVAKFIELFFRSCPKTVEHLTFHLTDQDLPNNAVMEFEHLRSIGLSHCDLSLFCSTPESLEKITVLNLDTTRGLSTGWLLSCTNVRCLRVGMAHAGRFSSIVGSLRKLESVRISEFNVIVSDQVGIPESIKELETNTHRELLAPFSLERFSQLKKLTLFNTTFPEGLFHGEGHLPVLAELIFVETTESQKLHGHFHSLRWQPPQSVRELAILHTWFRNGFNVKLPPDLFYLHIADTNLFDLDNVQFPTGLRELTIWHNCGLTRMLNTNLKELTQLVKYLVVGNDILVEFDTPDDKLGCRSSYLGNGAHNSDDT</sequence>
<reference evidence="1 2" key="1">
    <citation type="submission" date="2018-06" db="EMBL/GenBank/DDBJ databases">
        <title>Whole genome sequencing of Candida tropicalis (genome annotated by CSBL at Korea University).</title>
        <authorList>
            <person name="Ahn J."/>
        </authorList>
    </citation>
    <scope>NUCLEOTIDE SEQUENCE [LARGE SCALE GENOMIC DNA]</scope>
    <source>
        <strain evidence="1 2">ATCC 20962</strain>
    </source>
</reference>
<organism evidence="1 2">
    <name type="scientific">Candida viswanathii</name>
    <dbReference type="NCBI Taxonomy" id="5486"/>
    <lineage>
        <taxon>Eukaryota</taxon>
        <taxon>Fungi</taxon>
        <taxon>Dikarya</taxon>
        <taxon>Ascomycota</taxon>
        <taxon>Saccharomycotina</taxon>
        <taxon>Pichiomycetes</taxon>
        <taxon>Debaryomycetaceae</taxon>
        <taxon>Candida/Lodderomyces clade</taxon>
        <taxon>Candida</taxon>
    </lineage>
</organism>
<proteinExistence type="predicted"/>
<accession>A0A367YFW6</accession>
<evidence type="ECO:0000313" key="1">
    <source>
        <dbReference type="EMBL" id="RCK64763.1"/>
    </source>
</evidence>